<organism evidence="4 5">
    <name type="scientific">[Clostridium] fimetarium</name>
    <dbReference type="NCBI Taxonomy" id="99656"/>
    <lineage>
        <taxon>Bacteria</taxon>
        <taxon>Bacillati</taxon>
        <taxon>Bacillota</taxon>
        <taxon>Clostridia</taxon>
        <taxon>Lachnospirales</taxon>
        <taxon>Lachnospiraceae</taxon>
    </lineage>
</organism>
<dbReference type="InterPro" id="IPR010918">
    <property type="entry name" value="PurM-like_C_dom"/>
</dbReference>
<evidence type="ECO:0000313" key="5">
    <source>
        <dbReference type="Proteomes" id="UP000199701"/>
    </source>
</evidence>
<dbReference type="Proteomes" id="UP000199701">
    <property type="component" value="Unassembled WGS sequence"/>
</dbReference>
<feature type="domain" description="PurM-like N-terminal" evidence="2">
    <location>
        <begin position="58"/>
        <end position="131"/>
    </location>
</feature>
<dbReference type="STRING" id="99656.SAMN05421659_10199"/>
<keyword evidence="5" id="KW-1185">Reference proteome</keyword>
<evidence type="ECO:0000313" key="4">
    <source>
        <dbReference type="EMBL" id="SEV82390.1"/>
    </source>
</evidence>
<dbReference type="InterPro" id="IPR011854">
    <property type="entry name" value="HypE"/>
</dbReference>
<dbReference type="InterPro" id="IPR036676">
    <property type="entry name" value="PurM-like_C_sf"/>
</dbReference>
<dbReference type="GO" id="GO:0051604">
    <property type="term" value="P:protein maturation"/>
    <property type="evidence" value="ECO:0007669"/>
    <property type="project" value="TreeGrafter"/>
</dbReference>
<dbReference type="InterPro" id="IPR036921">
    <property type="entry name" value="PurM-like_N_sf"/>
</dbReference>
<dbReference type="Pfam" id="PF00586">
    <property type="entry name" value="AIRS"/>
    <property type="match status" value="1"/>
</dbReference>
<dbReference type="CDD" id="cd06061">
    <property type="entry name" value="PurM-like1"/>
    <property type="match status" value="1"/>
</dbReference>
<feature type="domain" description="PurM-like C-terminal" evidence="3">
    <location>
        <begin position="184"/>
        <end position="296"/>
    </location>
</feature>
<protein>
    <submittedName>
        <fullName evidence="4">Hydrogenase expression/formation protein HypE</fullName>
    </submittedName>
</protein>
<dbReference type="EMBL" id="FOJI01000001">
    <property type="protein sequence ID" value="SEV82390.1"/>
    <property type="molecule type" value="Genomic_DNA"/>
</dbReference>
<dbReference type="SUPFAM" id="SSF56042">
    <property type="entry name" value="PurM C-terminal domain-like"/>
    <property type="match status" value="1"/>
</dbReference>
<dbReference type="Gene3D" id="3.90.650.10">
    <property type="entry name" value="PurM-like C-terminal domain"/>
    <property type="match status" value="1"/>
</dbReference>
<proteinExistence type="inferred from homology"/>
<evidence type="ECO:0000259" key="3">
    <source>
        <dbReference type="Pfam" id="PF02769"/>
    </source>
</evidence>
<dbReference type="InterPro" id="IPR016188">
    <property type="entry name" value="PurM-like_N"/>
</dbReference>
<evidence type="ECO:0000259" key="2">
    <source>
        <dbReference type="Pfam" id="PF00586"/>
    </source>
</evidence>
<reference evidence="4 5" key="1">
    <citation type="submission" date="2016-10" db="EMBL/GenBank/DDBJ databases">
        <authorList>
            <person name="de Groot N.N."/>
        </authorList>
    </citation>
    <scope>NUCLEOTIDE SEQUENCE [LARGE SCALE GENOMIC DNA]</scope>
    <source>
        <strain evidence="4 5">DSM 9179</strain>
    </source>
</reference>
<dbReference type="AlphaFoldDB" id="A0A1I0M3M4"/>
<evidence type="ECO:0000256" key="1">
    <source>
        <dbReference type="ARBA" id="ARBA00006243"/>
    </source>
</evidence>
<dbReference type="PANTHER" id="PTHR30303:SF4">
    <property type="entry name" value="HYDROGENASE EXPRESSION_FORMATION PROTEIN HYPE"/>
    <property type="match status" value="1"/>
</dbReference>
<dbReference type="RefSeq" id="WP_092449484.1">
    <property type="nucleotide sequence ID" value="NZ_FOJI01000001.1"/>
</dbReference>
<comment type="similarity">
    <text evidence="1">Belongs to the HypE family.</text>
</comment>
<dbReference type="PANTHER" id="PTHR30303">
    <property type="entry name" value="HYDROGENASE ISOENZYMES FORMATION PROTEIN HYPE"/>
    <property type="match status" value="1"/>
</dbReference>
<accession>A0A1I0M3M4</accession>
<dbReference type="OrthoDB" id="153904at2"/>
<name>A0A1I0M3M4_9FIRM</name>
<dbReference type="Pfam" id="PF02769">
    <property type="entry name" value="AIRS_C"/>
    <property type="match status" value="1"/>
</dbReference>
<sequence length="318" mass="35131">MNSGKISNSILKRSVLKLIKHGKKEVISGPGIGMDCGIIEGKEKHNIALATSDNKYGIYRVVNNLSACGAESVAVMCNVIMPNDFEEQNLKSVIYGIQEQCSNLNVQIIGGHTEASDAVTRPVVSITGVGYAEKNISISSKNVKPNQDIIMTKWIGIEGTRIISELKREEILKIYTAEFLDRAIGDISEMSVVKESKIAMENAITAMHDVSEGGIFAALWDMAEAGKVGIEIDFRKIKVKQEIIEICELFDKNPYEIDSSGCLLMTYENGYDIVKTLKENGISATIIGRTTDTNDKIIYNNGEKRFLDTPKQDEIYHI</sequence>
<gene>
    <name evidence="4" type="ORF">SAMN05421659_10199</name>
</gene>
<dbReference type="Gene3D" id="3.30.1330.10">
    <property type="entry name" value="PurM-like, N-terminal domain"/>
    <property type="match status" value="1"/>
</dbReference>
<dbReference type="SUPFAM" id="SSF55326">
    <property type="entry name" value="PurM N-terminal domain-like"/>
    <property type="match status" value="1"/>
</dbReference>